<evidence type="ECO:0000256" key="2">
    <source>
        <dbReference type="ARBA" id="ARBA00022525"/>
    </source>
</evidence>
<keyword evidence="4 11" id="KW-0732">Signal</keyword>
<keyword evidence="5" id="KW-0677">Repeat</keyword>
<comment type="subunit">
    <text evidence="7">Homotrimer; disulfide-linked.</text>
</comment>
<feature type="domain" description="WAP" evidence="12">
    <location>
        <begin position="29"/>
        <end position="74"/>
    </location>
</feature>
<proteinExistence type="evidence at protein level"/>
<dbReference type="GeneTree" id="ENSGT00730000111410"/>
<dbReference type="GO" id="GO:0019828">
    <property type="term" value="F:aspartic-type endopeptidase inhibitor activity"/>
    <property type="evidence" value="ECO:0007669"/>
    <property type="project" value="UniProtKB-KW"/>
</dbReference>
<evidence type="ECO:0000256" key="10">
    <source>
        <dbReference type="SAM" id="MobiDB-lite"/>
    </source>
</evidence>
<reference evidence="13" key="2">
    <citation type="submission" date="2025-08" db="UniProtKB">
        <authorList>
            <consortium name="Ensembl"/>
        </authorList>
    </citation>
    <scope>IDENTIFICATION</scope>
    <source>
        <strain evidence="13">Brown Norway</strain>
    </source>
</reference>
<dbReference type="InterPro" id="IPR036645">
    <property type="entry name" value="Elafin-like_sf"/>
</dbReference>
<name>A0A8L2Q9W6_RAT</name>
<keyword evidence="14" id="KW-1185">Reference proteome</keyword>
<evidence type="ECO:0000259" key="12">
    <source>
        <dbReference type="PROSITE" id="PS51390"/>
    </source>
</evidence>
<keyword evidence="3" id="KW-0646">Protease inhibitor</keyword>
<dbReference type="PROSITE" id="PS51390">
    <property type="entry name" value="WAP"/>
    <property type="match status" value="2"/>
</dbReference>
<dbReference type="AlphaFoldDB" id="A0A8L2Q9W6"/>
<dbReference type="SMART" id="SM00217">
    <property type="entry name" value="WAP"/>
    <property type="match status" value="2"/>
</dbReference>
<protein>
    <recommendedName>
        <fullName evidence="8">WAP four-disulfide core domain protein 2</fullName>
    </recommendedName>
</protein>
<dbReference type="PANTHER" id="PTHR19441">
    <property type="entry name" value="WHEY ACDIC PROTEIN WAP"/>
    <property type="match status" value="1"/>
</dbReference>
<keyword evidence="16" id="KW-1267">Proteomics identification</keyword>
<dbReference type="InterPro" id="IPR008197">
    <property type="entry name" value="WAP_dom"/>
</dbReference>
<comment type="subcellular location">
    <subcellularLocation>
        <location evidence="1">Secreted</location>
    </subcellularLocation>
</comment>
<dbReference type="GO" id="GO:0005576">
    <property type="term" value="C:extracellular region"/>
    <property type="evidence" value="ECO:0007669"/>
    <property type="project" value="UniProtKB-SubCell"/>
</dbReference>
<feature type="chain" id="PRO_5035423277" description="WAP four-disulfide core domain protein 2" evidence="11">
    <location>
        <begin position="26"/>
        <end position="204"/>
    </location>
</feature>
<evidence type="ECO:0000256" key="9">
    <source>
        <dbReference type="ARBA" id="ARBA00043261"/>
    </source>
</evidence>
<feature type="domain" description="WAP" evidence="12">
    <location>
        <begin position="155"/>
        <end position="203"/>
    </location>
</feature>
<feature type="signal peptide" evidence="11">
    <location>
        <begin position="1"/>
        <end position="25"/>
    </location>
</feature>
<accession>A0A8L2Q9W6</accession>
<gene>
    <name evidence="13 15" type="primary">Wfdc2</name>
</gene>
<evidence type="ECO:0000313" key="15">
    <source>
        <dbReference type="RGD" id="628757"/>
    </source>
</evidence>
<evidence type="ECO:0000256" key="11">
    <source>
        <dbReference type="SAM" id="SignalP"/>
    </source>
</evidence>
<evidence type="ECO:0000313" key="14">
    <source>
        <dbReference type="Proteomes" id="UP000002494"/>
    </source>
</evidence>
<keyword evidence="2" id="KW-0964">Secreted</keyword>
<evidence type="ECO:0000256" key="3">
    <source>
        <dbReference type="ARBA" id="ARBA00022690"/>
    </source>
</evidence>
<dbReference type="PANTHER" id="PTHR19441:SF34">
    <property type="entry name" value="WAP FOUR-DISULFIDE CORE DOMAIN PROTEIN 2"/>
    <property type="match status" value="1"/>
</dbReference>
<dbReference type="CDD" id="cd00199">
    <property type="entry name" value="WAP"/>
    <property type="match status" value="1"/>
</dbReference>
<dbReference type="RGD" id="628757">
    <property type="gene designation" value="Wfdc2"/>
</dbReference>
<organism evidence="13 14">
    <name type="scientific">Rattus norvegicus</name>
    <name type="common">Rat</name>
    <dbReference type="NCBI Taxonomy" id="10116"/>
    <lineage>
        <taxon>Eukaryota</taxon>
        <taxon>Metazoa</taxon>
        <taxon>Chordata</taxon>
        <taxon>Craniata</taxon>
        <taxon>Vertebrata</taxon>
        <taxon>Euteleostomi</taxon>
        <taxon>Mammalia</taxon>
        <taxon>Eutheria</taxon>
        <taxon>Euarchontoglires</taxon>
        <taxon>Glires</taxon>
        <taxon>Rodentia</taxon>
        <taxon>Myomorpha</taxon>
        <taxon>Muroidea</taxon>
        <taxon>Muridae</taxon>
        <taxon>Murinae</taxon>
        <taxon>Rattus</taxon>
    </lineage>
</organism>
<dbReference type="Ensembl" id="ENSRNOT00000019804.10">
    <property type="protein sequence ID" value="ENSRNOP00000019804.5"/>
    <property type="gene ID" value="ENSRNOG00000014739.10"/>
</dbReference>
<feature type="region of interest" description="Disordered" evidence="10">
    <location>
        <begin position="75"/>
        <end position="94"/>
    </location>
</feature>
<feature type="region of interest" description="Disordered" evidence="10">
    <location>
        <begin position="136"/>
        <end position="161"/>
    </location>
</feature>
<evidence type="ECO:0000256" key="6">
    <source>
        <dbReference type="ARBA" id="ARBA00023157"/>
    </source>
</evidence>
<dbReference type="Gene3D" id="4.10.75.10">
    <property type="entry name" value="Elafin-like"/>
    <property type="match status" value="2"/>
</dbReference>
<feature type="compositionally biased region" description="Basic and acidic residues" evidence="10">
    <location>
        <begin position="75"/>
        <end position="85"/>
    </location>
</feature>
<evidence type="ECO:0000256" key="5">
    <source>
        <dbReference type="ARBA" id="ARBA00022737"/>
    </source>
</evidence>
<evidence type="ECO:0000256" key="1">
    <source>
        <dbReference type="ARBA" id="ARBA00004613"/>
    </source>
</evidence>
<dbReference type="FunFam" id="4.10.75.10:FF:000001">
    <property type="entry name" value="Anosmin 1"/>
    <property type="match status" value="1"/>
</dbReference>
<dbReference type="Proteomes" id="UP000002494">
    <property type="component" value="Chromosome 3"/>
</dbReference>
<evidence type="ECO:0000256" key="4">
    <source>
        <dbReference type="ARBA" id="ARBA00022729"/>
    </source>
</evidence>
<evidence type="ECO:0007829" key="16">
    <source>
        <dbReference type="PeptideAtlas" id="A0A8L2Q9W6"/>
    </source>
</evidence>
<keyword evidence="9" id="KW-0062">Aspartic protease inhibitor</keyword>
<dbReference type="InterPro" id="IPR050514">
    <property type="entry name" value="WAP_four-disulfide_core"/>
</dbReference>
<evidence type="ECO:0000256" key="8">
    <source>
        <dbReference type="ARBA" id="ARBA00040032"/>
    </source>
</evidence>
<reference evidence="13" key="3">
    <citation type="submission" date="2025-09" db="UniProtKB">
        <authorList>
            <consortium name="Ensembl"/>
        </authorList>
    </citation>
    <scope>IDENTIFICATION</scope>
    <source>
        <strain evidence="13">Brown Norway</strain>
    </source>
</reference>
<keyword evidence="6" id="KW-1015">Disulfide bond</keyword>
<evidence type="ECO:0000256" key="7">
    <source>
        <dbReference type="ARBA" id="ARBA00038536"/>
    </source>
</evidence>
<sequence length="204" mass="21473">MPACRLCLLATGLLLGLLLFTPLSATGTRAEKPGVCPQLEPITDCVKACILDNDCQDNYKCCQAGCGSVCSKPNDAKDKGVTEARPRRRRSPSFLAGLDSLVHDGLPGMHRLSEGKLSRTATGTTTLSAGLARTSPLSRGQVSTKPPVVTKEGGNGEKQGTCPSVDFPKLGLCEDQCQMDSQCSGNMKCCRNGCGKMGCTTPKF</sequence>
<dbReference type="PRINTS" id="PR00003">
    <property type="entry name" value="4DISULPHCORE"/>
</dbReference>
<dbReference type="Pfam" id="PF00095">
    <property type="entry name" value="WAP"/>
    <property type="match status" value="2"/>
</dbReference>
<evidence type="ECO:0000313" key="13">
    <source>
        <dbReference type="Ensembl" id="ENSRNOP00000019804.5"/>
    </source>
</evidence>
<dbReference type="SUPFAM" id="SSF57256">
    <property type="entry name" value="Elafin-like"/>
    <property type="match status" value="2"/>
</dbReference>
<reference evidence="13" key="1">
    <citation type="submission" date="2024-01" db="EMBL/GenBank/DDBJ databases">
        <title>GRCr8: a new rat reference genome assembly contstructed from accurate long reads and long range scaffolding.</title>
        <authorList>
            <person name="Doris P.A."/>
            <person name="Kalbfleisch T."/>
            <person name="Li K."/>
            <person name="Howe K."/>
            <person name="Wood J."/>
        </authorList>
    </citation>
    <scope>NUCLEOTIDE SEQUENCE [LARGE SCALE GENOMIC DNA]</scope>
    <source>
        <strain evidence="13">Brown Norway</strain>
    </source>
</reference>